<feature type="domain" description="DNA2/NAM7 helicase-like C-terminal" evidence="4">
    <location>
        <begin position="1052"/>
        <end position="1269"/>
    </location>
</feature>
<dbReference type="InterPro" id="IPR045055">
    <property type="entry name" value="DNA2/NAM7-like"/>
</dbReference>
<dbReference type="Gene3D" id="3.40.50.300">
    <property type="entry name" value="P-loop containing nucleotide triphosphate hydrolases"/>
    <property type="match status" value="3"/>
</dbReference>
<feature type="coiled-coil region" evidence="1">
    <location>
        <begin position="340"/>
        <end position="367"/>
    </location>
</feature>
<dbReference type="InterPro" id="IPR027417">
    <property type="entry name" value="P-loop_NTPase"/>
</dbReference>
<dbReference type="GO" id="GO:0004386">
    <property type="term" value="F:helicase activity"/>
    <property type="evidence" value="ECO:0007669"/>
    <property type="project" value="InterPro"/>
</dbReference>
<evidence type="ECO:0000259" key="4">
    <source>
        <dbReference type="Pfam" id="PF13087"/>
    </source>
</evidence>
<dbReference type="CDD" id="cd18808">
    <property type="entry name" value="SF1_C_Upf1"/>
    <property type="match status" value="1"/>
</dbReference>
<evidence type="ECO:0000256" key="2">
    <source>
        <dbReference type="SAM" id="MobiDB-lite"/>
    </source>
</evidence>
<gene>
    <name evidence="5" type="ORF">FCS21_08255</name>
</gene>
<sequence length="1328" mass="152371">MDNHFDDMSSENERHQEENSSNLFDNNIAPETNKKMEGVLYWSNESNRSEKRLKDSLKRLFFKYPTLKEKYQKHSDVPEDQLDKFLNDFFIENIPLPYFVANLSIRDDATERINLAIRIPNHGEFIEYLPITSTICIRGYWGVNQRNPVFIPEDIFTSFNDENATAYEVETLTSASSIRPEPRCTNNILTRELAESLPAISVKAAERLEAWQEFLTFKRQLVDRKTIGLRYLECSVTPDNNLAFLVVSEDEQSINRASNLFKRKSLEAFELGISQNKWHFELDAKKKSNRIPRGEELGQLKGKINKLDATAIKENTAHINYLNESGINDPTLAYLVVEPSEDWKNKIDNAQRHVELIKADYKAEEAQLPSITESEFDQVVKALLNAIPEQGFISFPSVGDLALIKRHEQTVRNLRQNESCYSPYLSSYLFDITQANTSKNDANIESWFNDQLNDSQKLAVNKMMSAPDLCLVQGPPGTGKTTVIAEAILQLARKGETILLASQSHDAIDNALSCIHNRPELRAIRLARGKGKITDEGKGFAEDKALERYYSSLRTHVAEQWIEPKKKRDKEFTQLKLWINEAEYVDSDVNSAQEKHKALRQERKLIKERLSNEQQAYRGAIANYEALIKRQESTKNSLMNIEDQKWEFVHDSFLPNVSEKLLRKLQTMAELNIEVDTAFLNFNQLDNQNSCLLVLNALLATWSKVTSQLPAIQTDLLRLRDAGRGALQNNLVKEKLASLKNREIELAELMDEDDTEELAGQWRKVRKQIKTLKSQATGLDIATYNCFDDGRDICNVTDASYTHTLLASRIDNLELLKQDIKKALHDVMVQLKQWLIENKDIKEPSDKELKEINASLEQIDQKLESQSNRLETLHSSASKLVSDRSDGLSCSLRGCLIKAKKEYEEQMHVAMEEDKKQAPLQNFLTDWAENLAGENSAQYDWEHVSETFIENCNLVAISCNESERTLRDAGMESFDTVIIDEVSKATPVELLLPLMRARRAVLVGDHRQLPPVFQESQDAQAFTDKVEESEDDATETLLTKDNLQRFEKMVTASLFKEHFENADESIKERLTEQYRMHPQIMSFVNNFYDGQLICGNKEKDRSHNILLQSHNNTLLSADDHVLWIDTSLDLKRKPFKESEDRTNRLEAALIAQTLVEINQQCLKQGFGNRQKKKQDVGVVSFYAAQCRVIRDEIKKANNGKVQFNAIHVEINTVIRYQGKEKPIILMSLVRNDGGPKEKRRSAKANIARYEFINVAMSRAQNLLIVFGARNMLETRDVWLPNMDKPGKQKKQVYRQIFAQLDRDARIFHAQEMAEQFARDKSVGKGVQR</sequence>
<dbReference type="EMBL" id="SZVP01000006">
    <property type="protein sequence ID" value="TMM45378.1"/>
    <property type="molecule type" value="Genomic_DNA"/>
</dbReference>
<dbReference type="RefSeq" id="WP_138622305.1">
    <property type="nucleotide sequence ID" value="NZ_SZVP01000006.1"/>
</dbReference>
<comment type="caution">
    <text evidence="5">The sequence shown here is derived from an EMBL/GenBank/DDBJ whole genome shotgun (WGS) entry which is preliminary data.</text>
</comment>
<dbReference type="Proteomes" id="UP000307702">
    <property type="component" value="Unassembled WGS sequence"/>
</dbReference>
<dbReference type="SUPFAM" id="SSF52540">
    <property type="entry name" value="P-loop containing nucleoside triphosphate hydrolases"/>
    <property type="match status" value="1"/>
</dbReference>
<dbReference type="PANTHER" id="PTHR10887:SF495">
    <property type="entry name" value="HELICASE SENATAXIN ISOFORM X1-RELATED"/>
    <property type="match status" value="1"/>
</dbReference>
<evidence type="ECO:0000313" key="6">
    <source>
        <dbReference type="Proteomes" id="UP000307702"/>
    </source>
</evidence>
<protein>
    <recommendedName>
        <fullName evidence="7">AAA+ ATPase domain-containing protein</fullName>
    </recommendedName>
</protein>
<organism evidence="5 6">
    <name type="scientific">Colwellia ponticola</name>
    <dbReference type="NCBI Taxonomy" id="2304625"/>
    <lineage>
        <taxon>Bacteria</taxon>
        <taxon>Pseudomonadati</taxon>
        <taxon>Pseudomonadota</taxon>
        <taxon>Gammaproteobacteria</taxon>
        <taxon>Alteromonadales</taxon>
        <taxon>Colwelliaceae</taxon>
        <taxon>Colwellia</taxon>
    </lineage>
</organism>
<name>A0A8H2PMP3_9GAMM</name>
<reference evidence="5 6" key="1">
    <citation type="submission" date="2019-05" db="EMBL/GenBank/DDBJ databases">
        <title>Colwellia ponticola sp. nov., isolated from seawater.</title>
        <authorList>
            <person name="Yoon J.-H."/>
        </authorList>
    </citation>
    <scope>NUCLEOTIDE SEQUENCE [LARGE SCALE GENOMIC DNA]</scope>
    <source>
        <strain evidence="5 6">OISW-25</strain>
    </source>
</reference>
<dbReference type="InterPro" id="IPR041679">
    <property type="entry name" value="DNA2/NAM7-like_C"/>
</dbReference>
<dbReference type="Pfam" id="PF13086">
    <property type="entry name" value="AAA_11"/>
    <property type="match status" value="2"/>
</dbReference>
<keyword evidence="1" id="KW-0175">Coiled coil</keyword>
<feature type="domain" description="DNA2/NAM7 helicase helicase" evidence="3">
    <location>
        <begin position="451"/>
        <end position="618"/>
    </location>
</feature>
<feature type="compositionally biased region" description="Basic and acidic residues" evidence="2">
    <location>
        <begin position="1"/>
        <end position="18"/>
    </location>
</feature>
<evidence type="ECO:0000259" key="3">
    <source>
        <dbReference type="Pfam" id="PF13086"/>
    </source>
</evidence>
<dbReference type="OrthoDB" id="9757917at2"/>
<dbReference type="PANTHER" id="PTHR10887">
    <property type="entry name" value="DNA2/NAM7 HELICASE FAMILY"/>
    <property type="match status" value="1"/>
</dbReference>
<dbReference type="CDD" id="cd17934">
    <property type="entry name" value="DEXXQc_Upf1-like"/>
    <property type="match status" value="1"/>
</dbReference>
<feature type="coiled-coil region" evidence="1">
    <location>
        <begin position="589"/>
        <end position="644"/>
    </location>
</feature>
<feature type="coiled-coil region" evidence="1">
    <location>
        <begin position="849"/>
        <end position="876"/>
    </location>
</feature>
<proteinExistence type="predicted"/>
<evidence type="ECO:0000313" key="5">
    <source>
        <dbReference type="EMBL" id="TMM45378.1"/>
    </source>
</evidence>
<dbReference type="InterPro" id="IPR047187">
    <property type="entry name" value="SF1_C_Upf1"/>
</dbReference>
<accession>A0A8H2PMP3</accession>
<keyword evidence="6" id="KW-1185">Reference proteome</keyword>
<feature type="domain" description="DNA2/NAM7 helicase helicase" evidence="3">
    <location>
        <begin position="827"/>
        <end position="1013"/>
    </location>
</feature>
<feature type="region of interest" description="Disordered" evidence="2">
    <location>
        <begin position="1"/>
        <end position="30"/>
    </location>
</feature>
<evidence type="ECO:0000256" key="1">
    <source>
        <dbReference type="SAM" id="Coils"/>
    </source>
</evidence>
<dbReference type="Pfam" id="PF13087">
    <property type="entry name" value="AAA_12"/>
    <property type="match status" value="1"/>
</dbReference>
<dbReference type="InterPro" id="IPR041677">
    <property type="entry name" value="DNA2/NAM7_AAA_11"/>
</dbReference>
<evidence type="ECO:0008006" key="7">
    <source>
        <dbReference type="Google" id="ProtNLM"/>
    </source>
</evidence>